<evidence type="ECO:0008006" key="5">
    <source>
        <dbReference type="Google" id="ProtNLM"/>
    </source>
</evidence>
<keyword evidence="4" id="KW-1185">Reference proteome</keyword>
<dbReference type="AlphaFoldDB" id="A0ABD1JLH3"/>
<proteinExistence type="predicted"/>
<gene>
    <name evidence="3" type="ORF">ACEWY4_016795</name>
</gene>
<feature type="compositionally biased region" description="Polar residues" evidence="2">
    <location>
        <begin position="112"/>
        <end position="123"/>
    </location>
</feature>
<comment type="caution">
    <text evidence="3">The sequence shown here is derived from an EMBL/GenBank/DDBJ whole genome shotgun (WGS) entry which is preliminary data.</text>
</comment>
<accession>A0ABD1JLH3</accession>
<dbReference type="PANTHER" id="PTHR34153">
    <property type="entry name" value="SI:CH211-262H13.3-RELATED-RELATED"/>
    <property type="match status" value="1"/>
</dbReference>
<evidence type="ECO:0000256" key="2">
    <source>
        <dbReference type="SAM" id="MobiDB-lite"/>
    </source>
</evidence>
<feature type="region of interest" description="Disordered" evidence="2">
    <location>
        <begin position="88"/>
        <end position="179"/>
    </location>
</feature>
<dbReference type="EMBL" id="JBHFQA010000014">
    <property type="protein sequence ID" value="KAL2087967.1"/>
    <property type="molecule type" value="Genomic_DNA"/>
</dbReference>
<evidence type="ECO:0000313" key="3">
    <source>
        <dbReference type="EMBL" id="KAL2087967.1"/>
    </source>
</evidence>
<dbReference type="PANTHER" id="PTHR34153:SF2">
    <property type="entry name" value="SI:CH211-262H13.3-RELATED"/>
    <property type="match status" value="1"/>
</dbReference>
<feature type="compositionally biased region" description="Polar residues" evidence="2">
    <location>
        <begin position="88"/>
        <end position="98"/>
    </location>
</feature>
<organism evidence="3 4">
    <name type="scientific">Coilia grayii</name>
    <name type="common">Gray's grenadier anchovy</name>
    <dbReference type="NCBI Taxonomy" id="363190"/>
    <lineage>
        <taxon>Eukaryota</taxon>
        <taxon>Metazoa</taxon>
        <taxon>Chordata</taxon>
        <taxon>Craniata</taxon>
        <taxon>Vertebrata</taxon>
        <taxon>Euteleostomi</taxon>
        <taxon>Actinopterygii</taxon>
        <taxon>Neopterygii</taxon>
        <taxon>Teleostei</taxon>
        <taxon>Clupei</taxon>
        <taxon>Clupeiformes</taxon>
        <taxon>Clupeoidei</taxon>
        <taxon>Engraulidae</taxon>
        <taxon>Coilinae</taxon>
        <taxon>Coilia</taxon>
    </lineage>
</organism>
<feature type="coiled-coil region" evidence="1">
    <location>
        <begin position="199"/>
        <end position="226"/>
    </location>
</feature>
<name>A0ABD1JLH3_9TELE</name>
<keyword evidence="1" id="KW-0175">Coiled coil</keyword>
<reference evidence="3 4" key="1">
    <citation type="submission" date="2024-09" db="EMBL/GenBank/DDBJ databases">
        <title>A chromosome-level genome assembly of Gray's grenadier anchovy, Coilia grayii.</title>
        <authorList>
            <person name="Fu Z."/>
        </authorList>
    </citation>
    <scope>NUCLEOTIDE SEQUENCE [LARGE SCALE GENOMIC DNA]</scope>
    <source>
        <strain evidence="3">G4</strain>
        <tissue evidence="3">Muscle</tissue>
    </source>
</reference>
<dbReference type="Proteomes" id="UP001591681">
    <property type="component" value="Unassembled WGS sequence"/>
</dbReference>
<evidence type="ECO:0000313" key="4">
    <source>
        <dbReference type="Proteomes" id="UP001591681"/>
    </source>
</evidence>
<sequence>MAQVWKVVEFEDKGAAVVPGSWLEEAGDSANCFWPPSSTYDHFKVQRAIVNHLPPNPTWNLHGGVRVLVTCASYMKAKEYLNKAVQSDCATSDIQSATEDNRKRTRRANPRYLNNTFTVQTTRGRGPVPSIGSDTDEDEPRPRQIKRPRLSQGPDNCDWLLGPSTTQRDSPETEHLPQDLQPTQDILRDIGISKVVHLLSEVLEENKNMREDIKKLGNELRALRREVGAGAASEASPPAIKLPLTTTEDFVRAEALMKEPTEKKRMISTLALVGGLTAEVAVRRMLQGCLTNQLASKFNWAGKGLKESFKNAILSDVLFAALQKTHPGSTMAVYEGTVKKWLKYAPDRDGGAARRQEPAEATWKQWEKRELYRTGSFKKVLTNNLVRQLNWLGVNGKRTLSKQKLCAIKICTRWLPHTSHALEVLMRNYKPRLVHFENHTSDPSDKEASAAMKGRSKLIMTSLKQYSTLLFIHLMLDLLQELKHLSLLFQKDGLTLQMVSDGLKTSCIVFVAMQTNPGPRLQRFLVEVGTGSTWQGVDINRTKADEENFNNLKLRLTNRFCEFASDRFSSLETGVLKAISTLFDLSNWPKDSNALATFGTPELNIIMEHFRPVLEPCKDFTSEEAAKREWLDLKILVSCHYRHLHS</sequence>
<protein>
    <recommendedName>
        <fullName evidence="5">DUF4806 domain-containing protein</fullName>
    </recommendedName>
</protein>
<evidence type="ECO:0000256" key="1">
    <source>
        <dbReference type="SAM" id="Coils"/>
    </source>
</evidence>